<keyword evidence="7" id="KW-1185">Reference proteome</keyword>
<keyword evidence="3" id="KW-0238">DNA-binding</keyword>
<protein>
    <submittedName>
        <fullName evidence="6">MerR family transcriptional regulator</fullName>
    </submittedName>
</protein>
<dbReference type="PANTHER" id="PTHR30204">
    <property type="entry name" value="REDOX-CYCLING DRUG-SENSING TRANSCRIPTIONAL ACTIVATOR SOXR"/>
    <property type="match status" value="1"/>
</dbReference>
<evidence type="ECO:0000313" key="7">
    <source>
        <dbReference type="Proteomes" id="UP001164761"/>
    </source>
</evidence>
<keyword evidence="1" id="KW-0678">Repressor</keyword>
<dbReference type="InterPro" id="IPR000551">
    <property type="entry name" value="MerR-type_HTH_dom"/>
</dbReference>
<dbReference type="Proteomes" id="UP001164761">
    <property type="component" value="Chromosome"/>
</dbReference>
<name>A0ABY6ZF68_9BACL</name>
<evidence type="ECO:0000256" key="1">
    <source>
        <dbReference type="ARBA" id="ARBA00022491"/>
    </source>
</evidence>
<keyword evidence="4" id="KW-0804">Transcription</keyword>
<evidence type="ECO:0000256" key="4">
    <source>
        <dbReference type="ARBA" id="ARBA00023163"/>
    </source>
</evidence>
<dbReference type="SMART" id="SM00422">
    <property type="entry name" value="HTH_MERR"/>
    <property type="match status" value="1"/>
</dbReference>
<dbReference type="RefSeq" id="WP_268005399.1">
    <property type="nucleotide sequence ID" value="NZ_BSUT01000001.1"/>
</dbReference>
<evidence type="ECO:0000256" key="3">
    <source>
        <dbReference type="ARBA" id="ARBA00023125"/>
    </source>
</evidence>
<dbReference type="Pfam" id="PF13411">
    <property type="entry name" value="MerR_1"/>
    <property type="match status" value="1"/>
</dbReference>
<dbReference type="PANTHER" id="PTHR30204:SF69">
    <property type="entry name" value="MERR-FAMILY TRANSCRIPTIONAL REGULATOR"/>
    <property type="match status" value="1"/>
</dbReference>
<reference evidence="6" key="1">
    <citation type="submission" date="2022-08" db="EMBL/GenBank/DDBJ databases">
        <title>Alicyclobacillus fastidiosus DSM 17978, complete genome.</title>
        <authorList>
            <person name="Wang Q."/>
            <person name="Cai R."/>
            <person name="Wang Z."/>
        </authorList>
    </citation>
    <scope>NUCLEOTIDE SEQUENCE</scope>
    <source>
        <strain evidence="6">DSM 17978</strain>
    </source>
</reference>
<dbReference type="SUPFAM" id="SSF46955">
    <property type="entry name" value="Putative DNA-binding domain"/>
    <property type="match status" value="1"/>
</dbReference>
<accession>A0ABY6ZF68</accession>
<dbReference type="EMBL" id="CP104067">
    <property type="protein sequence ID" value="WAH41491.1"/>
    <property type="molecule type" value="Genomic_DNA"/>
</dbReference>
<dbReference type="CDD" id="cd01106">
    <property type="entry name" value="HTH_TipAL-Mta"/>
    <property type="match status" value="1"/>
</dbReference>
<proteinExistence type="predicted"/>
<dbReference type="InterPro" id="IPR047057">
    <property type="entry name" value="MerR_fam"/>
</dbReference>
<dbReference type="Gene3D" id="1.10.1660.10">
    <property type="match status" value="1"/>
</dbReference>
<evidence type="ECO:0000256" key="2">
    <source>
        <dbReference type="ARBA" id="ARBA00023015"/>
    </source>
</evidence>
<dbReference type="PROSITE" id="PS50937">
    <property type="entry name" value="HTH_MERR_2"/>
    <property type="match status" value="1"/>
</dbReference>
<dbReference type="InterPro" id="IPR009061">
    <property type="entry name" value="DNA-bd_dom_put_sf"/>
</dbReference>
<evidence type="ECO:0000259" key="5">
    <source>
        <dbReference type="PROSITE" id="PS50937"/>
    </source>
</evidence>
<feature type="domain" description="HTH merR-type" evidence="5">
    <location>
        <begin position="8"/>
        <end position="78"/>
    </location>
</feature>
<gene>
    <name evidence="6" type="ORF">NZD89_25155</name>
</gene>
<evidence type="ECO:0000313" key="6">
    <source>
        <dbReference type="EMBL" id="WAH41491.1"/>
    </source>
</evidence>
<keyword evidence="2" id="KW-0805">Transcription regulation</keyword>
<sequence length="149" mass="17397">MTESELNGLTVEAVVRQLGVTPRTLRYYEEVGLITPTARTSGGHRLYDQSTIDRLEQILRLKENLGFSLQGIREILDAEQSLECLRQTFRQGGQTEDEQRSVVDRYIEVLGELIDKMDKKIESITAMRNMYQERLDRSIRFRDEKMPDR</sequence>
<organism evidence="6 7">
    <name type="scientific">Alicyclobacillus fastidiosus</name>
    <dbReference type="NCBI Taxonomy" id="392011"/>
    <lineage>
        <taxon>Bacteria</taxon>
        <taxon>Bacillati</taxon>
        <taxon>Bacillota</taxon>
        <taxon>Bacilli</taxon>
        <taxon>Bacillales</taxon>
        <taxon>Alicyclobacillaceae</taxon>
        <taxon>Alicyclobacillus</taxon>
    </lineage>
</organism>